<name>W1XUT0_9ZZZZ</name>
<dbReference type="InterPro" id="IPR036525">
    <property type="entry name" value="Tubulin/FtsZ_GTPase_sf"/>
</dbReference>
<protein>
    <submittedName>
        <fullName evidence="4">Cell division protein ftsZ</fullName>
    </submittedName>
</protein>
<dbReference type="AlphaFoldDB" id="W1XUT0"/>
<keyword evidence="4" id="KW-0132">Cell division</keyword>
<feature type="non-terminal residue" evidence="4">
    <location>
        <position position="128"/>
    </location>
</feature>
<sequence>GGGTGTGAAPIVAECAKEVGALTVGVVTKPFAFEGKRRRAAAEKGIEFLTQKVDTIIVIPNDKLLQVVDKKCSLSDAFRTADDVLRQGIKGISDLIQVPGLINLDFADVKTIMTEQGEALMGIGVGEG</sequence>
<evidence type="ECO:0000256" key="2">
    <source>
        <dbReference type="ARBA" id="ARBA00023134"/>
    </source>
</evidence>
<dbReference type="GO" id="GO:0005737">
    <property type="term" value="C:cytoplasm"/>
    <property type="evidence" value="ECO:0007669"/>
    <property type="project" value="TreeGrafter"/>
</dbReference>
<dbReference type="InterPro" id="IPR008280">
    <property type="entry name" value="Tub_FtsZ_C"/>
</dbReference>
<dbReference type="PANTHER" id="PTHR30314">
    <property type="entry name" value="CELL DIVISION PROTEIN FTSZ-RELATED"/>
    <property type="match status" value="1"/>
</dbReference>
<feature type="domain" description="Tubulin/FtsZ GTPase" evidence="3">
    <location>
        <begin position="1"/>
        <end position="100"/>
    </location>
</feature>
<proteinExistence type="predicted"/>
<dbReference type="Pfam" id="PF00091">
    <property type="entry name" value="Tubulin"/>
    <property type="match status" value="1"/>
</dbReference>
<dbReference type="Gene3D" id="3.40.50.1440">
    <property type="entry name" value="Tubulin/FtsZ, GTPase domain"/>
    <property type="match status" value="1"/>
</dbReference>
<dbReference type="EMBL" id="AZMM01012921">
    <property type="protein sequence ID" value="ETJ32629.1"/>
    <property type="molecule type" value="Genomic_DNA"/>
</dbReference>
<dbReference type="PANTHER" id="PTHR30314:SF3">
    <property type="entry name" value="MITOCHONDRIAL DIVISION PROTEIN FSZA"/>
    <property type="match status" value="1"/>
</dbReference>
<reference evidence="4" key="1">
    <citation type="submission" date="2013-12" db="EMBL/GenBank/DDBJ databases">
        <title>A Varibaculum cambriense genome reconstructed from a premature infant gut community with otherwise low bacterial novelty that shifts toward anaerobic metabolism during the third week of life.</title>
        <authorList>
            <person name="Brown C.T."/>
            <person name="Sharon I."/>
            <person name="Thomas B.C."/>
            <person name="Castelle C.J."/>
            <person name="Morowitz M.J."/>
            <person name="Banfield J.F."/>
        </authorList>
    </citation>
    <scope>NUCLEOTIDE SEQUENCE</scope>
</reference>
<dbReference type="GO" id="GO:0003924">
    <property type="term" value="F:GTPase activity"/>
    <property type="evidence" value="ECO:0007669"/>
    <property type="project" value="InterPro"/>
</dbReference>
<evidence type="ECO:0000259" key="3">
    <source>
        <dbReference type="SMART" id="SM00864"/>
    </source>
</evidence>
<dbReference type="GO" id="GO:0005525">
    <property type="term" value="F:GTP binding"/>
    <property type="evidence" value="ECO:0007669"/>
    <property type="project" value="UniProtKB-KW"/>
</dbReference>
<dbReference type="InterPro" id="IPR003008">
    <property type="entry name" value="Tubulin_FtsZ_GTPase"/>
</dbReference>
<gene>
    <name evidence="4" type="ORF">Q604_UNBC12921G0001</name>
</gene>
<accession>W1XUT0</accession>
<dbReference type="SUPFAM" id="SSF52490">
    <property type="entry name" value="Tubulin nucleotide-binding domain-like"/>
    <property type="match status" value="1"/>
</dbReference>
<dbReference type="InterPro" id="IPR045061">
    <property type="entry name" value="FtsZ/CetZ"/>
</dbReference>
<dbReference type="SMART" id="SM00864">
    <property type="entry name" value="Tubulin"/>
    <property type="match status" value="1"/>
</dbReference>
<feature type="non-terminal residue" evidence="4">
    <location>
        <position position="1"/>
    </location>
</feature>
<dbReference type="PRINTS" id="PR00423">
    <property type="entry name" value="CELLDVISFTSZ"/>
</dbReference>
<dbReference type="GO" id="GO:0032153">
    <property type="term" value="C:cell division site"/>
    <property type="evidence" value="ECO:0007669"/>
    <property type="project" value="TreeGrafter"/>
</dbReference>
<evidence type="ECO:0000256" key="1">
    <source>
        <dbReference type="ARBA" id="ARBA00022741"/>
    </source>
</evidence>
<dbReference type="GO" id="GO:0051301">
    <property type="term" value="P:cell division"/>
    <property type="evidence" value="ECO:0007669"/>
    <property type="project" value="UniProtKB-KW"/>
</dbReference>
<keyword evidence="1" id="KW-0547">Nucleotide-binding</keyword>
<comment type="caution">
    <text evidence="4">The sequence shown here is derived from an EMBL/GenBank/DDBJ whole genome shotgun (WGS) entry which is preliminary data.</text>
</comment>
<keyword evidence="4" id="KW-0131">Cell cycle</keyword>
<keyword evidence="2" id="KW-0342">GTP-binding</keyword>
<organism evidence="4">
    <name type="scientific">human gut metagenome</name>
    <dbReference type="NCBI Taxonomy" id="408170"/>
    <lineage>
        <taxon>unclassified sequences</taxon>
        <taxon>metagenomes</taxon>
        <taxon>organismal metagenomes</taxon>
    </lineage>
</organism>
<dbReference type="SUPFAM" id="SSF55307">
    <property type="entry name" value="Tubulin C-terminal domain-like"/>
    <property type="match status" value="1"/>
</dbReference>
<evidence type="ECO:0000313" key="4">
    <source>
        <dbReference type="EMBL" id="ETJ32629.1"/>
    </source>
</evidence>